<comment type="caution">
    <text evidence="1">The sequence shown here is derived from an EMBL/GenBank/DDBJ whole genome shotgun (WGS) entry which is preliminary data.</text>
</comment>
<name>A0ABV4QWF2_9ACTN</name>
<gene>
    <name evidence="1" type="ORF">SM436_11980</name>
</gene>
<evidence type="ECO:0008006" key="3">
    <source>
        <dbReference type="Google" id="ProtNLM"/>
    </source>
</evidence>
<sequence length="331" mass="34715">MRGEPMDDGRRENPGTRLGSWKSLIPLSGAAAAALFIGGGVDVVHRHQRAAEEEHAAKPAAKAERTDPRFVVGITTAGTSLLVRDMRTGADVGLPIAPPQGSRFHRVAAAKDGSFVVASYGARKVTFQRLHLGDDGRPQDLKDIPKAVVPGASTPWSDIALDGDHIAYVTYTGKRSRVDVLSLTDGTRKTWTTKAPGRVGSLSWSGATLSFVWAPVGSTTNQLRSIDTLGAAGDLKLSKAVMTLPKGGSNAVLTRDGKTVVAGLVAKSQLTVQTFTLTGKPAKVLWRQKVTGPLTDLDTAHTGGTVLATAGDLYANGVQPVPGKDLADATW</sequence>
<dbReference type="RefSeq" id="WP_371940808.1">
    <property type="nucleotide sequence ID" value="NZ_JAXCEH010000005.1"/>
</dbReference>
<reference evidence="1 2" key="1">
    <citation type="submission" date="2023-11" db="EMBL/GenBank/DDBJ databases">
        <title>Actinomadura monticuli sp. nov., isolated from volcanic ash.</title>
        <authorList>
            <person name="Lee S.D."/>
            <person name="Yang H."/>
            <person name="Kim I.S."/>
        </authorList>
    </citation>
    <scope>NUCLEOTIDE SEQUENCE [LARGE SCALE GENOMIC DNA]</scope>
    <source>
        <strain evidence="1 2">DSM 45346</strain>
    </source>
</reference>
<protein>
    <recommendedName>
        <fullName evidence="3">WD40 repeat domain-containing protein</fullName>
    </recommendedName>
</protein>
<dbReference type="SUPFAM" id="SSF69304">
    <property type="entry name" value="Tricorn protease N-terminal domain"/>
    <property type="match status" value="1"/>
</dbReference>
<proteinExistence type="predicted"/>
<dbReference type="EMBL" id="JAXCEH010000005">
    <property type="protein sequence ID" value="MFA1554403.1"/>
    <property type="molecule type" value="Genomic_DNA"/>
</dbReference>
<evidence type="ECO:0000313" key="1">
    <source>
        <dbReference type="EMBL" id="MFA1554403.1"/>
    </source>
</evidence>
<keyword evidence="2" id="KW-1185">Reference proteome</keyword>
<dbReference type="Proteomes" id="UP001569904">
    <property type="component" value="Unassembled WGS sequence"/>
</dbReference>
<accession>A0ABV4QWF2</accession>
<evidence type="ECO:0000313" key="2">
    <source>
        <dbReference type="Proteomes" id="UP001569904"/>
    </source>
</evidence>
<organism evidence="1 2">
    <name type="scientific">Actinomadura chokoriensis</name>
    <dbReference type="NCBI Taxonomy" id="454156"/>
    <lineage>
        <taxon>Bacteria</taxon>
        <taxon>Bacillati</taxon>
        <taxon>Actinomycetota</taxon>
        <taxon>Actinomycetes</taxon>
        <taxon>Streptosporangiales</taxon>
        <taxon>Thermomonosporaceae</taxon>
        <taxon>Actinomadura</taxon>
    </lineage>
</organism>